<gene>
    <name evidence="2" type="ORF">g.45620</name>
</gene>
<name>A0A1B6MJP8_9HEMI</name>
<protein>
    <submittedName>
        <fullName evidence="2">Uncharacterized protein</fullName>
    </submittedName>
</protein>
<accession>A0A1B6MJP8</accession>
<dbReference type="AlphaFoldDB" id="A0A1B6MJP8"/>
<evidence type="ECO:0000256" key="1">
    <source>
        <dbReference type="SAM" id="MobiDB-lite"/>
    </source>
</evidence>
<feature type="non-terminal residue" evidence="2">
    <location>
        <position position="238"/>
    </location>
</feature>
<sequence length="238" mass="26652">DASDKTFTISKSYDNMETMKIIGSGDKMHITSHPDRDQWTEPTRIFGYGDECENPQNTDNNDPPEYDSPLSKQGKTGFTTADKHGSNNAPEYNTVDEVPASDADYRSDEVFQHQSQTLSYQSNQGNSPLYSYHNKMVNYGYPNSNNNRMIPQTFQLGYGKRMTYPYTILGQNIMNTSSNSGKQNLYLGGPNFITGLNQKPKYISPMTDKLISSNPTGIIDVDGNPEFTTTTPYQGNVQ</sequence>
<feature type="region of interest" description="Disordered" evidence="1">
    <location>
        <begin position="26"/>
        <end position="95"/>
    </location>
</feature>
<evidence type="ECO:0000313" key="2">
    <source>
        <dbReference type="EMBL" id="JAT36122.1"/>
    </source>
</evidence>
<feature type="non-terminal residue" evidence="2">
    <location>
        <position position="1"/>
    </location>
</feature>
<dbReference type="EMBL" id="GEBQ01003855">
    <property type="protein sequence ID" value="JAT36122.1"/>
    <property type="molecule type" value="Transcribed_RNA"/>
</dbReference>
<reference evidence="2" key="1">
    <citation type="submission" date="2015-11" db="EMBL/GenBank/DDBJ databases">
        <title>De novo transcriptome assembly of four potential Pierce s Disease insect vectors from Arizona vineyards.</title>
        <authorList>
            <person name="Tassone E.E."/>
        </authorList>
    </citation>
    <scope>NUCLEOTIDE SEQUENCE</scope>
</reference>
<feature type="compositionally biased region" description="Basic and acidic residues" evidence="1">
    <location>
        <begin position="26"/>
        <end position="39"/>
    </location>
</feature>
<feature type="compositionally biased region" description="Polar residues" evidence="1">
    <location>
        <begin position="70"/>
        <end position="79"/>
    </location>
</feature>
<proteinExistence type="predicted"/>
<organism evidence="2">
    <name type="scientific">Graphocephala atropunctata</name>
    <dbReference type="NCBI Taxonomy" id="36148"/>
    <lineage>
        <taxon>Eukaryota</taxon>
        <taxon>Metazoa</taxon>
        <taxon>Ecdysozoa</taxon>
        <taxon>Arthropoda</taxon>
        <taxon>Hexapoda</taxon>
        <taxon>Insecta</taxon>
        <taxon>Pterygota</taxon>
        <taxon>Neoptera</taxon>
        <taxon>Paraneoptera</taxon>
        <taxon>Hemiptera</taxon>
        <taxon>Auchenorrhyncha</taxon>
        <taxon>Membracoidea</taxon>
        <taxon>Cicadellidae</taxon>
        <taxon>Cicadellinae</taxon>
        <taxon>Cicadellini</taxon>
        <taxon>Graphocephala</taxon>
    </lineage>
</organism>